<gene>
    <name evidence="2" type="ORF">PtA15_17A111</name>
</gene>
<organism evidence="2 3">
    <name type="scientific">Puccinia triticina</name>
    <dbReference type="NCBI Taxonomy" id="208348"/>
    <lineage>
        <taxon>Eukaryota</taxon>
        <taxon>Fungi</taxon>
        <taxon>Dikarya</taxon>
        <taxon>Basidiomycota</taxon>
        <taxon>Pucciniomycotina</taxon>
        <taxon>Pucciniomycetes</taxon>
        <taxon>Pucciniales</taxon>
        <taxon>Pucciniaceae</taxon>
        <taxon>Puccinia</taxon>
    </lineage>
</organism>
<dbReference type="EMBL" id="CP110437">
    <property type="protein sequence ID" value="WAQ92629.1"/>
    <property type="molecule type" value="Genomic_DNA"/>
</dbReference>
<evidence type="ECO:0000313" key="3">
    <source>
        <dbReference type="Proteomes" id="UP001164743"/>
    </source>
</evidence>
<accession>A0ABY7D4U3</accession>
<keyword evidence="3" id="KW-1185">Reference proteome</keyword>
<dbReference type="GeneID" id="77805088"/>
<evidence type="ECO:0008006" key="4">
    <source>
        <dbReference type="Google" id="ProtNLM"/>
    </source>
</evidence>
<evidence type="ECO:0000313" key="2">
    <source>
        <dbReference type="EMBL" id="WAQ92629.1"/>
    </source>
</evidence>
<proteinExistence type="predicted"/>
<protein>
    <recommendedName>
        <fullName evidence="4">WIBG Mago-binding domain-containing protein</fullName>
    </recommendedName>
</protein>
<reference evidence="2" key="1">
    <citation type="submission" date="2022-10" db="EMBL/GenBank/DDBJ databases">
        <title>Puccinia triticina Genome sequencing and assembly.</title>
        <authorList>
            <person name="Li C."/>
        </authorList>
    </citation>
    <scope>NUCLEOTIDE SEQUENCE</scope>
    <source>
        <strain evidence="2">Pt15</strain>
    </source>
</reference>
<feature type="region of interest" description="Disordered" evidence="1">
    <location>
        <begin position="60"/>
        <end position="174"/>
    </location>
</feature>
<evidence type="ECO:0000256" key="1">
    <source>
        <dbReference type="SAM" id="MobiDB-lite"/>
    </source>
</evidence>
<sequence>MNQTARGSSELTSLHNDVSDGTALLAPADAGSISPAPADAGSILPAPAEAGSIKLKLYNKRKPGQYTPIDAPASKVRKLKGKLQETSGQGAYTDIPATKRSQQDANDDSAPGPSEPGTTHICIRKTSPIHEDAGARCKRQKTTAHVEKEKNEDDPRILETKSHRPLELWHSKHT</sequence>
<name>A0ABY7D4U3_9BASI</name>
<feature type="compositionally biased region" description="Basic and acidic residues" evidence="1">
    <location>
        <begin position="144"/>
        <end position="174"/>
    </location>
</feature>
<dbReference type="Proteomes" id="UP001164743">
    <property type="component" value="Chromosome 17A"/>
</dbReference>
<dbReference type="RefSeq" id="XP_053028184.1">
    <property type="nucleotide sequence ID" value="XM_053164193.1"/>
</dbReference>